<comment type="pathway">
    <text evidence="4">Lipid metabolism.</text>
</comment>
<keyword evidence="21" id="KW-1185">Reference proteome</keyword>
<sequence length="184" mass="20927">MRITSKEIFTIPNCLSLLRILLIPIFVYVYINATESTDYLVATIIFFIAAISDFLDGKLARKFNLITELGKVLDPVADKLQQAAIAFCLLFRYEFLWMLITLFVVKELFMGINGVILLRRGKKLNGAMWFGKLSTAVFYVAMLSLIAFPEIDTTIAIILSIITAIFLALSFILYIPIFINMYRS</sequence>
<comment type="catalytic activity">
    <reaction evidence="17">
        <text>a CDP-1,2-diacyl-sn-glycerol + sn-glycerol 3-phosphate = a 1,2-diacyl-sn-glycero-3-phospho-(1'-sn-glycero-3'-phosphate) + CMP + H(+)</text>
        <dbReference type="Rhea" id="RHEA:12593"/>
        <dbReference type="ChEBI" id="CHEBI:15378"/>
        <dbReference type="ChEBI" id="CHEBI:57597"/>
        <dbReference type="ChEBI" id="CHEBI:58332"/>
        <dbReference type="ChEBI" id="CHEBI:60110"/>
        <dbReference type="ChEBI" id="CHEBI:60377"/>
        <dbReference type="EC" id="2.7.8.5"/>
    </reaction>
</comment>
<keyword evidence="12" id="KW-0443">Lipid metabolism</keyword>
<keyword evidence="14" id="KW-0594">Phospholipid biosynthesis</keyword>
<feature type="transmembrane region" description="Helical" evidence="19">
    <location>
        <begin position="154"/>
        <end position="179"/>
    </location>
</feature>
<dbReference type="PANTHER" id="PTHR14269">
    <property type="entry name" value="CDP-DIACYLGLYCEROL--GLYCEROL-3-PHOSPHATE 3-PHOSPHATIDYLTRANSFERASE-RELATED"/>
    <property type="match status" value="1"/>
</dbReference>
<dbReference type="PANTHER" id="PTHR14269:SF62">
    <property type="entry name" value="CDP-DIACYLGLYCEROL--GLYCEROL-3-PHOSPHATE 3-PHOSPHATIDYLTRANSFERASE 1, CHLOROPLASTIC"/>
    <property type="match status" value="1"/>
</dbReference>
<dbReference type="EMBL" id="JAOUSF010000003">
    <property type="protein sequence ID" value="MCU9613512.1"/>
    <property type="molecule type" value="Genomic_DNA"/>
</dbReference>
<dbReference type="GO" id="GO:0046474">
    <property type="term" value="P:glycerophospholipid biosynthetic process"/>
    <property type="evidence" value="ECO:0007669"/>
    <property type="project" value="TreeGrafter"/>
</dbReference>
<keyword evidence="11 19" id="KW-1133">Transmembrane helix</keyword>
<dbReference type="InterPro" id="IPR048254">
    <property type="entry name" value="CDP_ALCOHOL_P_TRANSF_CS"/>
</dbReference>
<feature type="transmembrane region" description="Helical" evidence="19">
    <location>
        <begin position="99"/>
        <end position="118"/>
    </location>
</feature>
<dbReference type="PROSITE" id="PS00379">
    <property type="entry name" value="CDP_ALCOHOL_P_TRANSF"/>
    <property type="match status" value="1"/>
</dbReference>
<dbReference type="GO" id="GO:0016020">
    <property type="term" value="C:membrane"/>
    <property type="evidence" value="ECO:0007669"/>
    <property type="project" value="UniProtKB-SubCell"/>
</dbReference>
<evidence type="ECO:0000256" key="12">
    <source>
        <dbReference type="ARBA" id="ARBA00023098"/>
    </source>
</evidence>
<feature type="transmembrane region" description="Helical" evidence="19">
    <location>
        <begin position="37"/>
        <end position="55"/>
    </location>
</feature>
<comment type="pathway">
    <text evidence="3">Phospholipid metabolism; phosphatidylglycerol biosynthesis; phosphatidylglycerol from CDP-diacylglycerol: step 1/2.</text>
</comment>
<reference evidence="20" key="1">
    <citation type="submission" date="2022-10" db="EMBL/GenBank/DDBJ databases">
        <title>Description of Fervidibacillus gen. nov. in the family Fervidibacillaceae fam. nov. with two species, Fervidibacillus albus sp. nov., and Fervidibacillus halotolerans sp. nov., isolated from tidal flat sediments.</title>
        <authorList>
            <person name="Kwon K.K."/>
            <person name="Yang S.-H."/>
        </authorList>
    </citation>
    <scope>NUCLEOTIDE SEQUENCE</scope>
    <source>
        <strain evidence="20">JCM 19140</strain>
    </source>
</reference>
<evidence type="ECO:0000256" key="18">
    <source>
        <dbReference type="RuleBase" id="RU003750"/>
    </source>
</evidence>
<keyword evidence="8" id="KW-0444">Lipid biosynthesis</keyword>
<comment type="similarity">
    <text evidence="5 18">Belongs to the CDP-alcohol phosphatidyltransferase class-I family.</text>
</comment>
<dbReference type="InterPro" id="IPR043130">
    <property type="entry name" value="CDP-OH_PTrfase_TM_dom"/>
</dbReference>
<organism evidence="20 21">
    <name type="scientific">Perspicuibacillus lycopersici</name>
    <dbReference type="NCBI Taxonomy" id="1325689"/>
    <lineage>
        <taxon>Bacteria</taxon>
        <taxon>Bacillati</taxon>
        <taxon>Bacillota</taxon>
        <taxon>Bacilli</taxon>
        <taxon>Bacillales</taxon>
        <taxon>Bacillaceae</taxon>
        <taxon>Perspicuibacillus</taxon>
    </lineage>
</organism>
<name>A0AAE3LN58_9BACI</name>
<evidence type="ECO:0000256" key="7">
    <source>
        <dbReference type="ARBA" id="ARBA00014944"/>
    </source>
</evidence>
<dbReference type="AlphaFoldDB" id="A0AAE3LN58"/>
<dbReference type="Gene3D" id="1.20.120.1760">
    <property type="match status" value="1"/>
</dbReference>
<dbReference type="EC" id="2.7.8.5" evidence="6"/>
<dbReference type="PIRSF" id="PIRSF000847">
    <property type="entry name" value="Phos_ph_gly_syn"/>
    <property type="match status" value="1"/>
</dbReference>
<evidence type="ECO:0000256" key="10">
    <source>
        <dbReference type="ARBA" id="ARBA00022692"/>
    </source>
</evidence>
<keyword evidence="9 18" id="KW-0808">Transferase</keyword>
<evidence type="ECO:0000256" key="15">
    <source>
        <dbReference type="ARBA" id="ARBA00023264"/>
    </source>
</evidence>
<dbReference type="Proteomes" id="UP001209318">
    <property type="component" value="Unassembled WGS sequence"/>
</dbReference>
<accession>A0AAE3LN58</accession>
<evidence type="ECO:0000256" key="6">
    <source>
        <dbReference type="ARBA" id="ARBA00013170"/>
    </source>
</evidence>
<comment type="caution">
    <text evidence="20">The sequence shown here is derived from an EMBL/GenBank/DDBJ whole genome shotgun (WGS) entry which is preliminary data.</text>
</comment>
<dbReference type="RefSeq" id="WP_263072751.1">
    <property type="nucleotide sequence ID" value="NZ_JAOUSF010000003.1"/>
</dbReference>
<evidence type="ECO:0000256" key="8">
    <source>
        <dbReference type="ARBA" id="ARBA00022516"/>
    </source>
</evidence>
<evidence type="ECO:0000256" key="13">
    <source>
        <dbReference type="ARBA" id="ARBA00023136"/>
    </source>
</evidence>
<evidence type="ECO:0000256" key="1">
    <source>
        <dbReference type="ARBA" id="ARBA00003973"/>
    </source>
</evidence>
<evidence type="ECO:0000256" key="9">
    <source>
        <dbReference type="ARBA" id="ARBA00022679"/>
    </source>
</evidence>
<dbReference type="GO" id="GO:0008444">
    <property type="term" value="F:CDP-diacylglycerol-glycerol-3-phosphate 3-phosphatidyltransferase activity"/>
    <property type="evidence" value="ECO:0007669"/>
    <property type="project" value="UniProtKB-EC"/>
</dbReference>
<evidence type="ECO:0000256" key="11">
    <source>
        <dbReference type="ARBA" id="ARBA00022989"/>
    </source>
</evidence>
<comment type="function">
    <text evidence="1">This protein catalyzes the committed step to the synthesis of the acidic phospholipids.</text>
</comment>
<evidence type="ECO:0000256" key="14">
    <source>
        <dbReference type="ARBA" id="ARBA00023209"/>
    </source>
</evidence>
<keyword evidence="10 19" id="KW-0812">Transmembrane</keyword>
<evidence type="ECO:0000256" key="17">
    <source>
        <dbReference type="ARBA" id="ARBA00048586"/>
    </source>
</evidence>
<dbReference type="InterPro" id="IPR000462">
    <property type="entry name" value="CDP-OH_P_trans"/>
</dbReference>
<proteinExistence type="inferred from homology"/>
<keyword evidence="15" id="KW-1208">Phospholipid metabolism</keyword>
<dbReference type="InterPro" id="IPR050324">
    <property type="entry name" value="CDP-alcohol_PTase-I"/>
</dbReference>
<feature type="transmembrane region" description="Helical" evidence="19">
    <location>
        <begin position="130"/>
        <end position="148"/>
    </location>
</feature>
<evidence type="ECO:0000256" key="4">
    <source>
        <dbReference type="ARBA" id="ARBA00005189"/>
    </source>
</evidence>
<evidence type="ECO:0000313" key="21">
    <source>
        <dbReference type="Proteomes" id="UP001209318"/>
    </source>
</evidence>
<evidence type="ECO:0000256" key="16">
    <source>
        <dbReference type="ARBA" id="ARBA00033018"/>
    </source>
</evidence>
<evidence type="ECO:0000256" key="19">
    <source>
        <dbReference type="SAM" id="Phobius"/>
    </source>
</evidence>
<evidence type="ECO:0000313" key="20">
    <source>
        <dbReference type="EMBL" id="MCU9613512.1"/>
    </source>
</evidence>
<keyword evidence="13 19" id="KW-0472">Membrane</keyword>
<evidence type="ECO:0000256" key="3">
    <source>
        <dbReference type="ARBA" id="ARBA00005042"/>
    </source>
</evidence>
<dbReference type="InterPro" id="IPR004570">
    <property type="entry name" value="Phosphatidylglycerol_P_synth"/>
</dbReference>
<evidence type="ECO:0000256" key="2">
    <source>
        <dbReference type="ARBA" id="ARBA00004141"/>
    </source>
</evidence>
<evidence type="ECO:0000256" key="5">
    <source>
        <dbReference type="ARBA" id="ARBA00010441"/>
    </source>
</evidence>
<gene>
    <name evidence="20" type="ORF">OEV98_08070</name>
</gene>
<protein>
    <recommendedName>
        <fullName evidence="7">CDP-diacylglycerol--glycerol-3-phosphate 3-phosphatidyltransferase</fullName>
        <ecNumber evidence="6">2.7.8.5</ecNumber>
    </recommendedName>
    <alternativeName>
        <fullName evidence="16">Phosphatidylglycerophosphate synthase</fullName>
    </alternativeName>
</protein>
<dbReference type="Pfam" id="PF01066">
    <property type="entry name" value="CDP-OH_P_transf"/>
    <property type="match status" value="1"/>
</dbReference>
<comment type="subcellular location">
    <subcellularLocation>
        <location evidence="2">Membrane</location>
        <topology evidence="2">Multi-pass membrane protein</topology>
    </subcellularLocation>
</comment>
<feature type="transmembrane region" description="Helical" evidence="19">
    <location>
        <begin position="12"/>
        <end position="31"/>
    </location>
</feature>